<protein>
    <submittedName>
        <fullName evidence="1">Regulation of enolase 1</fullName>
    </submittedName>
</protein>
<organism evidence="1 2">
    <name type="scientific">Methylobacterium aquaticum</name>
    <dbReference type="NCBI Taxonomy" id="270351"/>
    <lineage>
        <taxon>Bacteria</taxon>
        <taxon>Pseudomonadati</taxon>
        <taxon>Pseudomonadota</taxon>
        <taxon>Alphaproteobacteria</taxon>
        <taxon>Hyphomicrobiales</taxon>
        <taxon>Methylobacteriaceae</taxon>
        <taxon>Methylobacterium</taxon>
    </lineage>
</organism>
<evidence type="ECO:0000313" key="1">
    <source>
        <dbReference type="EMBL" id="BAQ46212.1"/>
    </source>
</evidence>
<dbReference type="SUPFAM" id="SSF49899">
    <property type="entry name" value="Concanavalin A-like lectins/glucanases"/>
    <property type="match status" value="1"/>
</dbReference>
<dbReference type="Gene3D" id="2.60.120.200">
    <property type="match status" value="1"/>
</dbReference>
<dbReference type="PIRSF" id="PIRSF022704">
    <property type="entry name" value="UCP022704"/>
    <property type="match status" value="1"/>
</dbReference>
<proteinExistence type="predicted"/>
<sequence length="192" mass="21093">MGFDGATWLNEPAAWRLEGDELHVVTDRATDFWRETHYGFTRDTGHFLSVATDGDFTAQLRVRARYRELYDQAGLMVRAADDVWVKAGIELSDGATMIGSVLTVGRSDWATAAYADDPGDVWLRATVAAGVLRLQVSSDGVRWPLMRLSPFPVAPSYRVGPMCCTPERAGLDVVFSGFTHGAPTDRALHDLS</sequence>
<accession>A0A0C6FGQ7</accession>
<dbReference type="EMBL" id="AP014704">
    <property type="protein sequence ID" value="BAQ46212.1"/>
    <property type="molecule type" value="Genomic_DNA"/>
</dbReference>
<dbReference type="PANTHER" id="PTHR35332">
    <property type="entry name" value="REGULATION OF ENOLASE PROTEIN 1"/>
    <property type="match status" value="1"/>
</dbReference>
<dbReference type="PANTHER" id="PTHR35332:SF2">
    <property type="entry name" value="REGULATION OF ENOLASE PROTEIN 1"/>
    <property type="match status" value="1"/>
</dbReference>
<dbReference type="InterPro" id="IPR009784">
    <property type="entry name" value="DUF1349"/>
</dbReference>
<gene>
    <name evidence="1" type="ORF">Maq22A_c15260</name>
</gene>
<name>A0A0C6FGQ7_9HYPH</name>
<dbReference type="Pfam" id="PF07081">
    <property type="entry name" value="DUF1349"/>
    <property type="match status" value="1"/>
</dbReference>
<dbReference type="InterPro" id="IPR013320">
    <property type="entry name" value="ConA-like_dom_sf"/>
</dbReference>
<dbReference type="Proteomes" id="UP000061432">
    <property type="component" value="Chromosome"/>
</dbReference>
<reference evidence="1 2" key="1">
    <citation type="journal article" date="2015" name="Genome Announc.">
        <title>Complete Genome Sequence of Methylobacterium aquaticum Strain 22A, Isolated from Racomitrium japonicum Moss.</title>
        <authorList>
            <person name="Tani A."/>
            <person name="Ogura Y."/>
            <person name="Hayashi T."/>
            <person name="Kimbara K."/>
        </authorList>
    </citation>
    <scope>NUCLEOTIDE SEQUENCE [LARGE SCALE GENOMIC DNA]</scope>
    <source>
        <strain evidence="1 2">MA-22A</strain>
    </source>
</reference>
<reference evidence="2" key="2">
    <citation type="submission" date="2015-01" db="EMBL/GenBank/DDBJ databases">
        <title>Complete genome sequence of Methylobacterium aquaticum strain 22A.</title>
        <authorList>
            <person name="Tani A."/>
            <person name="Ogura Y."/>
            <person name="Hayashi T."/>
        </authorList>
    </citation>
    <scope>NUCLEOTIDE SEQUENCE [LARGE SCALE GENOMIC DNA]</scope>
    <source>
        <strain evidence="2">MA-22A</strain>
    </source>
</reference>
<dbReference type="InterPro" id="IPR015987">
    <property type="entry name" value="UCP022704"/>
</dbReference>
<dbReference type="PATRIC" id="fig|270351.10.peg.2940"/>
<dbReference type="KEGG" id="maqu:Maq22A_c15260"/>
<evidence type="ECO:0000313" key="2">
    <source>
        <dbReference type="Proteomes" id="UP000061432"/>
    </source>
</evidence>
<dbReference type="RefSeq" id="WP_060847383.1">
    <property type="nucleotide sequence ID" value="NZ_AP014704.1"/>
</dbReference>
<dbReference type="AlphaFoldDB" id="A0A0C6FGQ7"/>
<dbReference type="STRING" id="270351.Maq22A_c15260"/>